<feature type="transmembrane region" description="Helical" evidence="9">
    <location>
        <begin position="6"/>
        <end position="26"/>
    </location>
</feature>
<evidence type="ECO:0000256" key="2">
    <source>
        <dbReference type="ARBA" id="ARBA00012438"/>
    </source>
</evidence>
<dbReference type="Proteomes" id="UP000294508">
    <property type="component" value="Unassembled WGS sequence"/>
</dbReference>
<keyword evidence="7" id="KW-0067">ATP-binding</keyword>
<dbReference type="InterPro" id="IPR003594">
    <property type="entry name" value="HATPase_dom"/>
</dbReference>
<feature type="domain" description="Histidine kinase/HSP90-like ATPase" evidence="10">
    <location>
        <begin position="285"/>
        <end position="384"/>
    </location>
</feature>
<keyword evidence="5" id="KW-0547">Nucleotide-binding</keyword>
<evidence type="ECO:0000256" key="9">
    <source>
        <dbReference type="SAM" id="Phobius"/>
    </source>
</evidence>
<evidence type="ECO:0000259" key="10">
    <source>
        <dbReference type="SMART" id="SM00387"/>
    </source>
</evidence>
<dbReference type="EC" id="2.7.13.3" evidence="2"/>
<organism evidence="11 12">
    <name type="scientific">Kribbella steppae</name>
    <dbReference type="NCBI Taxonomy" id="2512223"/>
    <lineage>
        <taxon>Bacteria</taxon>
        <taxon>Bacillati</taxon>
        <taxon>Actinomycetota</taxon>
        <taxon>Actinomycetes</taxon>
        <taxon>Propionibacteriales</taxon>
        <taxon>Kribbellaceae</taxon>
        <taxon>Kribbella</taxon>
    </lineage>
</organism>
<dbReference type="GO" id="GO:0005524">
    <property type="term" value="F:ATP binding"/>
    <property type="evidence" value="ECO:0007669"/>
    <property type="project" value="UniProtKB-KW"/>
</dbReference>
<dbReference type="GO" id="GO:0000155">
    <property type="term" value="F:phosphorelay sensor kinase activity"/>
    <property type="evidence" value="ECO:0007669"/>
    <property type="project" value="InterPro"/>
</dbReference>
<dbReference type="Gene3D" id="3.30.565.10">
    <property type="entry name" value="Histidine kinase-like ATPase, C-terminal domain"/>
    <property type="match status" value="1"/>
</dbReference>
<dbReference type="GO" id="GO:0046983">
    <property type="term" value="F:protein dimerization activity"/>
    <property type="evidence" value="ECO:0007669"/>
    <property type="project" value="InterPro"/>
</dbReference>
<evidence type="ECO:0000256" key="5">
    <source>
        <dbReference type="ARBA" id="ARBA00022741"/>
    </source>
</evidence>
<sequence length="384" mass="41748">MSGALTAVVELLFVLVSAVTLVPVIATPRARRALEAFIHRCARQLAAMEQRRLATFHNIRDLGPYSDRSAYDYILRRWAIGGLGGLVVLLLLYGLVVAGTMVSAWALDGTWGFIESAGRVSTATLLVAAVPGALLLYLNVMGLIGIVDLDTRLARRHLMPSVEETLTRRISELTVSRAEVVEVVNDERRRIERDLHDGVQQRLVALGLLLSRARRTRDPAHAAELVRQAHKESEQALADLRDVAWRVYPTVLDQLGLRDVIGVLAERSSIPVRLHYDLPNRPPEGIETVAYFVISEALTNAAKHSDATQVDVTLSRSHLCISDEKRGHNSHVLITVADNGRGGADPHGRGLTGLAGRVAAGDGHLTITSPPGGPTTIQAEFPCE</sequence>
<evidence type="ECO:0000256" key="6">
    <source>
        <dbReference type="ARBA" id="ARBA00022777"/>
    </source>
</evidence>
<comment type="catalytic activity">
    <reaction evidence="1">
        <text>ATP + protein L-histidine = ADP + protein N-phospho-L-histidine.</text>
        <dbReference type="EC" id="2.7.13.3"/>
    </reaction>
</comment>
<evidence type="ECO:0000256" key="8">
    <source>
        <dbReference type="ARBA" id="ARBA00023012"/>
    </source>
</evidence>
<gene>
    <name evidence="11" type="ORF">EV652_102190</name>
</gene>
<feature type="transmembrane region" description="Helical" evidence="9">
    <location>
        <begin position="78"/>
        <end position="105"/>
    </location>
</feature>
<dbReference type="CDD" id="cd16917">
    <property type="entry name" value="HATPase_UhpB-NarQ-NarX-like"/>
    <property type="match status" value="1"/>
</dbReference>
<keyword evidence="12" id="KW-1185">Reference proteome</keyword>
<evidence type="ECO:0000313" key="12">
    <source>
        <dbReference type="Proteomes" id="UP000294508"/>
    </source>
</evidence>
<dbReference type="Gene3D" id="1.20.5.1930">
    <property type="match status" value="1"/>
</dbReference>
<evidence type="ECO:0000256" key="4">
    <source>
        <dbReference type="ARBA" id="ARBA00022679"/>
    </source>
</evidence>
<dbReference type="Pfam" id="PF02518">
    <property type="entry name" value="HATPase_c"/>
    <property type="match status" value="1"/>
</dbReference>
<evidence type="ECO:0000256" key="3">
    <source>
        <dbReference type="ARBA" id="ARBA00022553"/>
    </source>
</evidence>
<keyword evidence="3" id="KW-0597">Phosphoprotein</keyword>
<reference evidence="11 12" key="1">
    <citation type="journal article" date="2015" name="Stand. Genomic Sci.">
        <title>Genomic Encyclopedia of Bacterial and Archaeal Type Strains, Phase III: the genomes of soil and plant-associated and newly described type strains.</title>
        <authorList>
            <person name="Whitman W.B."/>
            <person name="Woyke T."/>
            <person name="Klenk H.P."/>
            <person name="Zhou Y."/>
            <person name="Lilburn T.G."/>
            <person name="Beck B.J."/>
            <person name="De Vos P."/>
            <person name="Vandamme P."/>
            <person name="Eisen J.A."/>
            <person name="Garrity G."/>
            <person name="Hugenholtz P."/>
            <person name="Kyrpides N.C."/>
        </authorList>
    </citation>
    <scope>NUCLEOTIDE SEQUENCE [LARGE SCALE GENOMIC DNA]</scope>
    <source>
        <strain evidence="11 12">VKM Ac-2572</strain>
    </source>
</reference>
<dbReference type="InterPro" id="IPR011712">
    <property type="entry name" value="Sig_transdc_His_kin_sub3_dim/P"/>
</dbReference>
<comment type="caution">
    <text evidence="11">The sequence shown here is derived from an EMBL/GenBank/DDBJ whole genome shotgun (WGS) entry which is preliminary data.</text>
</comment>
<dbReference type="PANTHER" id="PTHR24421:SF10">
    <property type="entry name" value="NITRATE_NITRITE SENSOR PROTEIN NARQ"/>
    <property type="match status" value="1"/>
</dbReference>
<name>A0A4R2HVR3_9ACTN</name>
<keyword evidence="9" id="KW-1133">Transmembrane helix</keyword>
<keyword evidence="9" id="KW-0812">Transmembrane</keyword>
<dbReference type="PANTHER" id="PTHR24421">
    <property type="entry name" value="NITRATE/NITRITE SENSOR PROTEIN NARX-RELATED"/>
    <property type="match status" value="1"/>
</dbReference>
<dbReference type="SUPFAM" id="SSF55874">
    <property type="entry name" value="ATPase domain of HSP90 chaperone/DNA topoisomerase II/histidine kinase"/>
    <property type="match status" value="1"/>
</dbReference>
<keyword evidence="9" id="KW-0472">Membrane</keyword>
<dbReference type="InterPro" id="IPR050482">
    <property type="entry name" value="Sensor_HK_TwoCompSys"/>
</dbReference>
<keyword evidence="6 11" id="KW-0418">Kinase</keyword>
<evidence type="ECO:0000256" key="7">
    <source>
        <dbReference type="ARBA" id="ARBA00022840"/>
    </source>
</evidence>
<keyword evidence="8" id="KW-0902">Two-component regulatory system</keyword>
<proteinExistence type="predicted"/>
<accession>A0A4R2HVR3</accession>
<keyword evidence="4" id="KW-0808">Transferase</keyword>
<evidence type="ECO:0000313" key="11">
    <source>
        <dbReference type="EMBL" id="TCO34125.1"/>
    </source>
</evidence>
<dbReference type="EMBL" id="SLWN01000002">
    <property type="protein sequence ID" value="TCO34125.1"/>
    <property type="molecule type" value="Genomic_DNA"/>
</dbReference>
<dbReference type="AlphaFoldDB" id="A0A4R2HVR3"/>
<feature type="transmembrane region" description="Helical" evidence="9">
    <location>
        <begin position="125"/>
        <end position="149"/>
    </location>
</feature>
<dbReference type="SMART" id="SM00387">
    <property type="entry name" value="HATPase_c"/>
    <property type="match status" value="1"/>
</dbReference>
<dbReference type="InterPro" id="IPR036890">
    <property type="entry name" value="HATPase_C_sf"/>
</dbReference>
<dbReference type="Pfam" id="PF07730">
    <property type="entry name" value="HisKA_3"/>
    <property type="match status" value="1"/>
</dbReference>
<evidence type="ECO:0000256" key="1">
    <source>
        <dbReference type="ARBA" id="ARBA00000085"/>
    </source>
</evidence>
<dbReference type="GO" id="GO:0016020">
    <property type="term" value="C:membrane"/>
    <property type="evidence" value="ECO:0007669"/>
    <property type="project" value="InterPro"/>
</dbReference>
<protein>
    <recommendedName>
        <fullName evidence="2">histidine kinase</fullName>
        <ecNumber evidence="2">2.7.13.3</ecNumber>
    </recommendedName>
</protein>